<protein>
    <submittedName>
        <fullName evidence="2">Uncharacterized protein</fullName>
    </submittedName>
</protein>
<proteinExistence type="predicted"/>
<evidence type="ECO:0000256" key="1">
    <source>
        <dbReference type="SAM" id="SignalP"/>
    </source>
</evidence>
<gene>
    <name evidence="2" type="ORF">ACFO60_24935</name>
</gene>
<dbReference type="RefSeq" id="WP_380844032.1">
    <property type="nucleotide sequence ID" value="NZ_JBHSFP010000019.1"/>
</dbReference>
<accession>A0ABV9CLR6</accession>
<feature type="signal peptide" evidence="1">
    <location>
        <begin position="1"/>
        <end position="24"/>
    </location>
</feature>
<sequence length="102" mass="10980">MSALRRAGLAVSGAVLAITLGTQAATASIVTYNLGFWSQVCAGGISARDIRDFRSLLQADNWQPAHQYAGYPDSALKLMLQRGCTAFDRYRTAEAANRAVWG</sequence>
<dbReference type="EMBL" id="JBHSFP010000019">
    <property type="protein sequence ID" value="MFC4534021.1"/>
    <property type="molecule type" value="Genomic_DNA"/>
</dbReference>
<feature type="chain" id="PRO_5045692001" evidence="1">
    <location>
        <begin position="25"/>
        <end position="102"/>
    </location>
</feature>
<name>A0ABV9CLR6_9ACTN</name>
<dbReference type="Proteomes" id="UP001596004">
    <property type="component" value="Unassembled WGS sequence"/>
</dbReference>
<organism evidence="2 3">
    <name type="scientific">Sphaerisporangium dianthi</name>
    <dbReference type="NCBI Taxonomy" id="1436120"/>
    <lineage>
        <taxon>Bacteria</taxon>
        <taxon>Bacillati</taxon>
        <taxon>Actinomycetota</taxon>
        <taxon>Actinomycetes</taxon>
        <taxon>Streptosporangiales</taxon>
        <taxon>Streptosporangiaceae</taxon>
        <taxon>Sphaerisporangium</taxon>
    </lineage>
</organism>
<evidence type="ECO:0000313" key="3">
    <source>
        <dbReference type="Proteomes" id="UP001596004"/>
    </source>
</evidence>
<comment type="caution">
    <text evidence="2">The sequence shown here is derived from an EMBL/GenBank/DDBJ whole genome shotgun (WGS) entry which is preliminary data.</text>
</comment>
<evidence type="ECO:0000313" key="2">
    <source>
        <dbReference type="EMBL" id="MFC4534021.1"/>
    </source>
</evidence>
<keyword evidence="1" id="KW-0732">Signal</keyword>
<keyword evidence="3" id="KW-1185">Reference proteome</keyword>
<reference evidence="3" key="1">
    <citation type="journal article" date="2019" name="Int. J. Syst. Evol. Microbiol.">
        <title>The Global Catalogue of Microorganisms (GCM) 10K type strain sequencing project: providing services to taxonomists for standard genome sequencing and annotation.</title>
        <authorList>
            <consortium name="The Broad Institute Genomics Platform"/>
            <consortium name="The Broad Institute Genome Sequencing Center for Infectious Disease"/>
            <person name="Wu L."/>
            <person name="Ma J."/>
        </authorList>
    </citation>
    <scope>NUCLEOTIDE SEQUENCE [LARGE SCALE GENOMIC DNA]</scope>
    <source>
        <strain evidence="3">CGMCC 4.7132</strain>
    </source>
</reference>